<gene>
    <name evidence="1" type="ORF">O181_094906</name>
</gene>
<comment type="caution">
    <text evidence="1">The sequence shown here is derived from an EMBL/GenBank/DDBJ whole genome shotgun (WGS) entry which is preliminary data.</text>
</comment>
<dbReference type="Proteomes" id="UP000765509">
    <property type="component" value="Unassembled WGS sequence"/>
</dbReference>
<organism evidence="1 2">
    <name type="scientific">Austropuccinia psidii MF-1</name>
    <dbReference type="NCBI Taxonomy" id="1389203"/>
    <lineage>
        <taxon>Eukaryota</taxon>
        <taxon>Fungi</taxon>
        <taxon>Dikarya</taxon>
        <taxon>Basidiomycota</taxon>
        <taxon>Pucciniomycotina</taxon>
        <taxon>Pucciniomycetes</taxon>
        <taxon>Pucciniales</taxon>
        <taxon>Sphaerophragmiaceae</taxon>
        <taxon>Austropuccinia</taxon>
    </lineage>
</organism>
<dbReference type="InterPro" id="IPR036397">
    <property type="entry name" value="RNaseH_sf"/>
</dbReference>
<name>A0A9Q3J446_9BASI</name>
<evidence type="ECO:0000313" key="2">
    <source>
        <dbReference type="Proteomes" id="UP000765509"/>
    </source>
</evidence>
<dbReference type="EMBL" id="AVOT02062099">
    <property type="protein sequence ID" value="MBW0555191.1"/>
    <property type="molecule type" value="Genomic_DNA"/>
</dbReference>
<protein>
    <recommendedName>
        <fullName evidence="3">Tc1-like transposase DDE domain-containing protein</fullName>
    </recommendedName>
</protein>
<dbReference type="OrthoDB" id="2742659at2759"/>
<dbReference type="AlphaFoldDB" id="A0A9Q3J446"/>
<keyword evidence="2" id="KW-1185">Reference proteome</keyword>
<accession>A0A9Q3J446</accession>
<sequence>MQRQLDFAPAHLHWTIADWSGVVWTDESSFELGEPVTQKRVWRMTTQKFDLESMAVNHQSGRQSMMVWGAICGPIQSELIIIPLGQQRAIDFIENV</sequence>
<evidence type="ECO:0008006" key="3">
    <source>
        <dbReference type="Google" id="ProtNLM"/>
    </source>
</evidence>
<dbReference type="GO" id="GO:0003676">
    <property type="term" value="F:nucleic acid binding"/>
    <property type="evidence" value="ECO:0007669"/>
    <property type="project" value="InterPro"/>
</dbReference>
<dbReference type="Gene3D" id="3.30.420.10">
    <property type="entry name" value="Ribonuclease H-like superfamily/Ribonuclease H"/>
    <property type="match status" value="1"/>
</dbReference>
<proteinExistence type="predicted"/>
<evidence type="ECO:0000313" key="1">
    <source>
        <dbReference type="EMBL" id="MBW0555191.1"/>
    </source>
</evidence>
<reference evidence="1" key="1">
    <citation type="submission" date="2021-03" db="EMBL/GenBank/DDBJ databases">
        <title>Draft genome sequence of rust myrtle Austropuccinia psidii MF-1, a brazilian biotype.</title>
        <authorList>
            <person name="Quecine M.C."/>
            <person name="Pachon D.M.R."/>
            <person name="Bonatelli M.L."/>
            <person name="Correr F.H."/>
            <person name="Franceschini L.M."/>
            <person name="Leite T.F."/>
            <person name="Margarido G.R.A."/>
            <person name="Almeida C.A."/>
            <person name="Ferrarezi J.A."/>
            <person name="Labate C.A."/>
        </authorList>
    </citation>
    <scope>NUCLEOTIDE SEQUENCE</scope>
    <source>
        <strain evidence="1">MF-1</strain>
    </source>
</reference>